<dbReference type="InterPro" id="IPR029636">
    <property type="entry name" value="Csf1"/>
</dbReference>
<evidence type="ECO:0000256" key="1">
    <source>
        <dbReference type="SAM" id="MobiDB-lite"/>
    </source>
</evidence>
<evidence type="ECO:0000259" key="3">
    <source>
        <dbReference type="Pfam" id="PF21678"/>
    </source>
</evidence>
<feature type="transmembrane region" description="Helical" evidence="2">
    <location>
        <begin position="6"/>
        <end position="29"/>
    </location>
</feature>
<feature type="compositionally biased region" description="Low complexity" evidence="1">
    <location>
        <begin position="1189"/>
        <end position="1200"/>
    </location>
</feature>
<protein>
    <recommendedName>
        <fullName evidence="3">Csf1 N-terminal domain-containing protein</fullName>
    </recommendedName>
</protein>
<proteinExistence type="predicted"/>
<dbReference type="GO" id="GO:0016020">
    <property type="term" value="C:membrane"/>
    <property type="evidence" value="ECO:0007669"/>
    <property type="project" value="InterPro"/>
</dbReference>
<evidence type="ECO:0000313" key="4">
    <source>
        <dbReference type="EMBL" id="ORY27357.1"/>
    </source>
</evidence>
<gene>
    <name evidence="4" type="ORF">BCR39DRAFT_589249</name>
</gene>
<evidence type="ECO:0000313" key="5">
    <source>
        <dbReference type="Proteomes" id="UP000193986"/>
    </source>
</evidence>
<dbReference type="InterPro" id="IPR048636">
    <property type="entry name" value="Csf1_N"/>
</dbReference>
<keyword evidence="2" id="KW-0812">Transmembrane</keyword>
<dbReference type="PANTHER" id="PTHR32085:SF3">
    <property type="entry name" value="PROTEIN CSF1"/>
    <property type="match status" value="1"/>
</dbReference>
<feature type="compositionally biased region" description="Basic residues" evidence="1">
    <location>
        <begin position="2496"/>
        <end position="2506"/>
    </location>
</feature>
<dbReference type="GO" id="GO:0006113">
    <property type="term" value="P:fermentation"/>
    <property type="evidence" value="ECO:0007669"/>
    <property type="project" value="InterPro"/>
</dbReference>
<dbReference type="Pfam" id="PF21678">
    <property type="entry name" value="Csf1_N"/>
    <property type="match status" value="1"/>
</dbReference>
<feature type="region of interest" description="Disordered" evidence="1">
    <location>
        <begin position="1117"/>
        <end position="1207"/>
    </location>
</feature>
<organism evidence="4 5">
    <name type="scientific">Naematelia encephala</name>
    <dbReference type="NCBI Taxonomy" id="71784"/>
    <lineage>
        <taxon>Eukaryota</taxon>
        <taxon>Fungi</taxon>
        <taxon>Dikarya</taxon>
        <taxon>Basidiomycota</taxon>
        <taxon>Agaricomycotina</taxon>
        <taxon>Tremellomycetes</taxon>
        <taxon>Tremellales</taxon>
        <taxon>Naemateliaceae</taxon>
        <taxon>Naematelia</taxon>
    </lineage>
</organism>
<accession>A0A1Y2AYP9</accession>
<keyword evidence="5" id="KW-1185">Reference proteome</keyword>
<dbReference type="InParanoid" id="A0A1Y2AYP9"/>
<feature type="compositionally biased region" description="Basic residues" evidence="1">
    <location>
        <begin position="166"/>
        <end position="176"/>
    </location>
</feature>
<reference evidence="4 5" key="1">
    <citation type="submission" date="2016-07" db="EMBL/GenBank/DDBJ databases">
        <title>Pervasive Adenine N6-methylation of Active Genes in Fungi.</title>
        <authorList>
            <consortium name="DOE Joint Genome Institute"/>
            <person name="Mondo S.J."/>
            <person name="Dannebaum R.O."/>
            <person name="Kuo R.C."/>
            <person name="Labutti K."/>
            <person name="Haridas S."/>
            <person name="Kuo A."/>
            <person name="Salamov A."/>
            <person name="Ahrendt S.R."/>
            <person name="Lipzen A."/>
            <person name="Sullivan W."/>
            <person name="Andreopoulos W.B."/>
            <person name="Clum A."/>
            <person name="Lindquist E."/>
            <person name="Daum C."/>
            <person name="Ramamoorthy G.K."/>
            <person name="Gryganskyi A."/>
            <person name="Culley D."/>
            <person name="Magnuson J.K."/>
            <person name="James T.Y."/>
            <person name="O'Malley M.A."/>
            <person name="Stajich J.E."/>
            <person name="Spatafora J.W."/>
            <person name="Visel A."/>
            <person name="Grigoriev I.V."/>
        </authorList>
    </citation>
    <scope>NUCLEOTIDE SEQUENCE [LARGE SCALE GENOMIC DNA]</scope>
    <source>
        <strain evidence="4 5">68-887.2</strain>
    </source>
</reference>
<keyword evidence="2" id="KW-1133">Transmembrane helix</keyword>
<comment type="caution">
    <text evidence="4">The sequence shown here is derived from an EMBL/GenBank/DDBJ whole genome shotgun (WGS) entry which is preliminary data.</text>
</comment>
<feature type="region of interest" description="Disordered" evidence="1">
    <location>
        <begin position="149"/>
        <end position="224"/>
    </location>
</feature>
<sequence>MADEDRVNWVLAVELVVVIIVSSAFLFYWNRVVGTVLAWIIRLITWRKYHAYVTIGSLQISPLAGRIAFRDLEYHSSNISFRALNGHVTWRYWKLRVRQEEDADSSNVKRNRLPTRLTVYAQGVEAFFFNRTPAYDAIIERMKNYEKEENDSQKSFTTQDTNSHAQKLRSRLKRINKTTSNVSSKVHDELKSHYSKGDSQSAFSRPHSRINGAKPTIPPTTPTSDRVNWFREALPMELRIVTGSVVLGSDSTPTILIGEFERADGVLHITNSKSICDQFKVIMDLKLQDPKVLERTNVDYSGPILAHGKKVYDELLNQDPDIAKEPPSLLSMFFGFHILAKRFPFLYDPKFSTPPVMGLPRDRIWRGLARYRVGEGNEDRPQESKREDREYAKVTTLLEAPGLDLTYYADTPGLVPHPSDAEVIDEADEMGNIEPAPEYGIDVTIHGGIIKYGPWADRQRDALQRTFAPAIFFDSEPKPRLKAGDTRLHTKLLVNLQFSEEIILRIPTREPSKDWQYDTSTADAERRYGWLDITAGANSSITYTQDQFATERGYDAVLVLHLDSLQIASSVNLEAFVTAQSCKLSVTMPTPLRWDARRDWGLDVTFSNPEVTLLRDHVTLISDLARDWSSGAVGDFHHFVPNHYNFRVSLINYAFHMLINDFNIVDRPKSRNENAFMDLCGPRIDAYVTVAATQYRPEFSVVPFSVSAQNARVELCLPGWDTHRSFGLGDTLEVGKIGDLTASGSYQYYSAPSPDHQETLILHLEGKRVVFKALGWVVRRMFAVKDNYFGGFTQFTTMQEFLERFDHDPNSVGDPVEEKYRPGRSDPYAVQVTMNVVESLILMSDEIYNAEQGLAMPVPQLSMSLKSLEHYMELSLDATPTYIVTTDDLAATYATTKCPALAVHEAIFLEGIELKANRLFGPQPRATTYLCLWECVLPRISAFLTPSFASTLQASIKALMYNFEDDDNAPASIYTQKSPPDATFFKLGIGSMNAVLSASEATVCISLPAGVTLDTSSLGSRSCSSSMGLLIPTIDVKLLRRHTSTGDWSSVGETRTGLSLDMYKAPKDWQDRVAKQQKFLREEDRLTQRIWYMYSEREDRSDGHHVHGVYLPRPRVLDANYNDDSSSSQTSDVETVPESPIPSSPEASDGDAPSPSFVRPTRTARRSRSFATARETIQASSAGDESDTSSEQSSFESFGDTSSRAEEKYEQMDMAEALAFRLKQLRTMRIQHLADTAFPQSSGEPGSFKTQEATSHPYGTVLRVRIHDIDAHMSQVAMDAGHTLIRDMTEISRSSERLIDALLIDHVISIESATNAGLPLTMDVQLPLVNLRVPSTMEGTLALPTTIVSVSGIGLEVARVPMTDTSPPVSSSAVKLGIKSLFLSLYSSGRDGTEGIPKELPEEFEISKNGTTVLKVVGKDVVFAMDQMPAKQQLSARIGSLDVNALTASISAVSASVTAWQRALKRCVERRTRRPPFADLLYNVVRSVATSTDTITQPAFLYESAYGLHVDDQRNIRRDIGWLILARLRHWLRENPPEMSFKPPITPDVGRYILDVLTDKTEEAGGNRDLVREQPFVQRALGSIITLQASALEAAQTQSLVTFIYVKSFDFRHYGCLLETPDVVCSTIRVLSGSHALRRSISQNEGEPSPTVQMRILVATRQVDVDLQNSIFPAAQSILRSVGQKLETLPEAESTSQQKDDIVTVMLVDAIFEHIRIAISAGGLKGRLDTRDLHSSTVIRKIRQTEGDNSYSRGRRAIHLTSNSIELALLLPPGSGQDLTSGLDEDRIILSAGLRGFRNRMDEHTSDKPGSNSSRKMIFGIRAIDLNSRPQLRVFSIFIRVWHFRQYPHYKDCIEQLKAVIATRPTKVPTAPTAIVVRLSLDLSIESIQLHVRAAKGLWVRWEVGKIFLSLQNAEERMRFGVRVSPQVVGAYPSSRKTKTKDAAALRLPSVAALGETRCQEGKTHLSVSVDVGFFLGILKPVVLDRLLSLHQKLGSDMLEVIRDYRVGVKKVLNTRHSKVISMTSAKSAESIPSSSTNILLNLRLSVAGIRFGLKADDVATTLLFEALALKGNVTNQRTNGAAMLWRAKAEHVGLSLGHLDTAILTEDAEPIRKYRSAYMVLDVDVQEIPGSAGVASQLNVYLTRAHTVMHVAALSELADLIRSWQADIHLLRESRSSEVAEVRMQTRKVLRKLEATEQSETSWFASRLLSIQITGIGLAIPLNDITSIEPQQERNSPVPAFLFSIRVVDFQNRRNETARFKVQQMALQFLHKFDQMTPEHFAGDFHPSRNRMILPSLDSEARMASTPDTWSLSAHCSASDFKLCLAPDMADAVFQLIDLYEQGKVRISQLERQYRADLLKRDPSESVSAKYEDFASPIQPRKSQRIMVRMSYTFNSGTVELYRSSDDDPGQRTVTLDFRGRQNRVGEHDEFRLPTVSVWVDYAGARVDVIPDADGSSNRGVLVVNSAVHESRNVLRPSILPFFVGVVNRVEARMKSRGNRPHHSHPQAEPLPTDAVLPTAGGSTFRAIKQSPTGKMRVRFTLRIDRSELRLSCAPDSNAYVDLKWESGGFLASATLGSDEVSTFAGTISGVTASLSHEFAEQGRSCIEAGAKDMAFSVTFCPGTVDRPGKGISVVLDTQMSAEFRLEAFSAWLIFTSVWIDNAPKLDLALRSAIPEAAAAPVQQHEVGPKVAVGALVRFRSIDFDANASVSRAKLQVAPIVLRTKSNGESTEVDLQIGVTQITAEGDISGDLRSDGLVFRTVRRSSRAALNTDPTVLSMSIHAQDLTGNLFLGDVNIVRFHLEPAQVTLADDWKAFTLDPNAQVFLAFAVQAGQFNGVLRLLAIPRLLGNFYTIFDIVDSQKKIAAQRSEICKSLQLQKTTDPSPMAAVILQTAKKAHGPSQGSGVRTAQTMRFDLSGIDVGVFNEDPEESGASDFYRFIVGKVEADLRRQTSQDSLPRRDLSLLVSSVRWDSSDGTRMARQERKEMTARTLIDMAPKYNRREVATLPLMTLTMGSLEYASPTTVEYDFDLIWGESDGDVSILPNFFLQAIAAFKKLLRGMDEQQIARARRLGIDLPPSSLLSSGAIGMDEGDVDGMSSLQNNIIYRPRATTHPRALPIPRLKWLGEGTTDAARLIPRITAAVHELPVLSHRFVTLPLEDGMDLLLKLYEKQLPERQAPTSTQPNGTNGDHHEKDEMNGTNGNDEMNGKHGMNGKDGENGVNGKHGMNGKDDENGVHGKGEMDGMNGKDEVADGMNGKGHMVNGDDENEL</sequence>
<feature type="compositionally biased region" description="Basic and acidic residues" evidence="1">
    <location>
        <begin position="3229"/>
        <end position="3252"/>
    </location>
</feature>
<dbReference type="Proteomes" id="UP000193986">
    <property type="component" value="Unassembled WGS sequence"/>
</dbReference>
<dbReference type="STRING" id="71784.A0A1Y2AYP9"/>
<feature type="region of interest" description="Disordered" evidence="1">
    <location>
        <begin position="2496"/>
        <end position="2516"/>
    </location>
</feature>
<dbReference type="EMBL" id="MCFC01000039">
    <property type="protein sequence ID" value="ORY27357.1"/>
    <property type="molecule type" value="Genomic_DNA"/>
</dbReference>
<feature type="compositionally biased region" description="Polar residues" evidence="1">
    <location>
        <begin position="3179"/>
        <end position="3189"/>
    </location>
</feature>
<dbReference type="OrthoDB" id="10051416at2759"/>
<feature type="region of interest" description="Disordered" evidence="1">
    <location>
        <begin position="3175"/>
        <end position="3271"/>
    </location>
</feature>
<feature type="compositionally biased region" description="Polar residues" evidence="1">
    <location>
        <begin position="1122"/>
        <end position="1133"/>
    </location>
</feature>
<keyword evidence="2" id="KW-0472">Membrane</keyword>
<feature type="compositionally biased region" description="Basic and acidic residues" evidence="1">
    <location>
        <begin position="185"/>
        <end position="196"/>
    </location>
</feature>
<dbReference type="PANTHER" id="PTHR32085">
    <property type="entry name" value="PROTEIN CSF1"/>
    <property type="match status" value="1"/>
</dbReference>
<evidence type="ECO:0000256" key="2">
    <source>
        <dbReference type="SAM" id="Phobius"/>
    </source>
</evidence>
<feature type="compositionally biased region" description="Polar residues" evidence="1">
    <location>
        <begin position="153"/>
        <end position="165"/>
    </location>
</feature>
<feature type="domain" description="Csf1 N-terminal" evidence="3">
    <location>
        <begin position="26"/>
        <end position="806"/>
    </location>
</feature>
<name>A0A1Y2AYP9_9TREE</name>